<gene>
    <name evidence="2" type="ordered locus">Clole_1370</name>
</gene>
<dbReference type="InterPro" id="IPR013693">
    <property type="entry name" value="SpoIID/LytB_N"/>
</dbReference>
<dbReference type="KEGG" id="cle:Clole_1370"/>
<dbReference type="EMBL" id="CP002582">
    <property type="protein sequence ID" value="ADZ83096.1"/>
    <property type="molecule type" value="Genomic_DNA"/>
</dbReference>
<protein>
    <submittedName>
        <fullName evidence="2">SpoIID/LytB domain protein</fullName>
    </submittedName>
</protein>
<dbReference type="NCBIfam" id="TIGR02669">
    <property type="entry name" value="SpoIID_LytB"/>
    <property type="match status" value="1"/>
</dbReference>
<organism evidence="2 3">
    <name type="scientific">Cellulosilyticum lentocellum (strain ATCC 49066 / DSM 5427 / NCIMB 11756 / RHM5)</name>
    <name type="common">Clostridium lentocellum</name>
    <dbReference type="NCBI Taxonomy" id="642492"/>
    <lineage>
        <taxon>Bacteria</taxon>
        <taxon>Bacillati</taxon>
        <taxon>Bacillota</taxon>
        <taxon>Clostridia</taxon>
        <taxon>Lachnospirales</taxon>
        <taxon>Cellulosilyticaceae</taxon>
        <taxon>Cellulosilyticum</taxon>
    </lineage>
</organism>
<evidence type="ECO:0000313" key="3">
    <source>
        <dbReference type="Proteomes" id="UP000008467"/>
    </source>
</evidence>
<dbReference type="RefSeq" id="WP_013656395.1">
    <property type="nucleotide sequence ID" value="NC_015275.1"/>
</dbReference>
<dbReference type="GO" id="GO:0030435">
    <property type="term" value="P:sporulation resulting in formation of a cellular spore"/>
    <property type="evidence" value="ECO:0007669"/>
    <property type="project" value="InterPro"/>
</dbReference>
<evidence type="ECO:0000259" key="1">
    <source>
        <dbReference type="Pfam" id="PF08486"/>
    </source>
</evidence>
<dbReference type="Pfam" id="PF08486">
    <property type="entry name" value="SpoIID"/>
    <property type="match status" value="1"/>
</dbReference>
<accession>F2JI68</accession>
<sequence>MSRNMHRVKRYKRRVKRRGKRNDATLWAVLFIVALWYCLIGRELLPGFFLGREVVAVSEESSLYEVPCTQANMAKLLACTLDEKETTGKQEDKSETTWYSSYYASLQQQGFKALNEKEALQLMDEQTLSKVLSEVVGEGYEVTATKSEANKDKHLSIHEVINTYYSAMNQVKKDSHMKYITLVILATPSDEQLGAWQVVTDQGTFGFKGLILEPLKNQTIQIAVRGQEILGVMKVISKEGTIENCEIKLVTDQIVTAVVKGKSISFQNKGVDLQQEGSIGKLTISSEGAIAYEPEIYGEKDIVTKVTSNTITLEKAGVLNYKDVTISDKTDLGNYTSINQLPYGVQIAYQKEGNELVALQVIGRSNREGLRVVLANKEGSYVHKQVKLVSTAEYDLIYNGETSKLAPEEVWDSQTFNWNKEAAVVRLVPKGDTAMKLLTVNKSQGFPKYKGCMEITKVQDGYHIVNEVDMENYVAGVIPSEMPTSYGIEALKVQAIAARTYGVASKESSKFVQYGAQIDDTTASQVYNNLAPNPLAYEATAATEGKVLTYKGKLLSSKFFATSCGYTANYGEVWAAGETFPSDTPPYMMAEKQYTGDKMVENMKEEKTAYQFFKLTAADIDAFDENSPWFRWQVQLSQEELSTLVNNAISKLTNDYPALIKVKVDNEWKSQGIEGIGEIQNLQVVERGEGGNVMTLILKGSKATIKVSTEYVIRRLLGGAGNPGVVVTRSDGSITNPMSLLPSAFFAPDITYNNQEQLKQIVLYGGGFGHGVGMSQDGVRGMAEMGYTYDVILKHFYKNVEIVTYQ</sequence>
<evidence type="ECO:0000313" key="2">
    <source>
        <dbReference type="EMBL" id="ADZ83096.1"/>
    </source>
</evidence>
<dbReference type="InterPro" id="IPR013486">
    <property type="entry name" value="SpoIID/LytB"/>
</dbReference>
<name>F2JI68_CELLD</name>
<dbReference type="AlphaFoldDB" id="F2JI68"/>
<keyword evidence="3" id="KW-1185">Reference proteome</keyword>
<dbReference type="STRING" id="642492.Clole_1370"/>
<proteinExistence type="predicted"/>
<dbReference type="HOGENOM" id="CLU_021203_2_0_9"/>
<reference evidence="2 3" key="1">
    <citation type="journal article" date="2011" name="J. Bacteriol.">
        <title>Complete genome sequence of the cellulose-degrading bacterium Cellulosilyticum lentocellum.</title>
        <authorList>
            <consortium name="US DOE Joint Genome Institute"/>
            <person name="Miller D.A."/>
            <person name="Suen G."/>
            <person name="Bruce D."/>
            <person name="Copeland A."/>
            <person name="Cheng J.F."/>
            <person name="Detter C."/>
            <person name="Goodwin L.A."/>
            <person name="Han C.S."/>
            <person name="Hauser L.J."/>
            <person name="Land M.L."/>
            <person name="Lapidus A."/>
            <person name="Lucas S."/>
            <person name="Meincke L."/>
            <person name="Pitluck S."/>
            <person name="Tapia R."/>
            <person name="Teshima H."/>
            <person name="Woyke T."/>
            <person name="Fox B.G."/>
            <person name="Angert E.R."/>
            <person name="Currie C.R."/>
        </authorList>
    </citation>
    <scope>NUCLEOTIDE SEQUENCE [LARGE SCALE GENOMIC DNA]</scope>
    <source>
        <strain evidence="3">ATCC 49066 / DSM 5427 / NCIMB 11756 / RHM5</strain>
    </source>
</reference>
<feature type="domain" description="Sporulation stage II protein D amidase enhancer LytB N-terminal" evidence="1">
    <location>
        <begin position="460"/>
        <end position="550"/>
    </location>
</feature>
<dbReference type="Proteomes" id="UP000008467">
    <property type="component" value="Chromosome"/>
</dbReference>
<dbReference type="eggNOG" id="COG2385">
    <property type="taxonomic scope" value="Bacteria"/>
</dbReference>